<proteinExistence type="predicted"/>
<organism evidence="2 3">
    <name type="scientific">Aliiruegeria haliotis</name>
    <dbReference type="NCBI Taxonomy" id="1280846"/>
    <lineage>
        <taxon>Bacteria</taxon>
        <taxon>Pseudomonadati</taxon>
        <taxon>Pseudomonadota</taxon>
        <taxon>Alphaproteobacteria</taxon>
        <taxon>Rhodobacterales</taxon>
        <taxon>Roseobacteraceae</taxon>
        <taxon>Aliiruegeria</taxon>
    </lineage>
</organism>
<reference evidence="2 3" key="1">
    <citation type="submission" date="2018-03" db="EMBL/GenBank/DDBJ databases">
        <title>Genomic Encyclopedia of Archaeal and Bacterial Type Strains, Phase II (KMG-II): from individual species to whole genera.</title>
        <authorList>
            <person name="Goeker M."/>
        </authorList>
    </citation>
    <scope>NUCLEOTIDE SEQUENCE [LARGE SCALE GENOMIC DNA]</scope>
    <source>
        <strain evidence="2 3">DSM 29328</strain>
    </source>
</reference>
<feature type="transmembrane region" description="Helical" evidence="1">
    <location>
        <begin position="12"/>
        <end position="39"/>
    </location>
</feature>
<dbReference type="AlphaFoldDB" id="A0A2T0RVK1"/>
<name>A0A2T0RVK1_9RHOB</name>
<keyword evidence="3" id="KW-1185">Reference proteome</keyword>
<accession>A0A2T0RVK1</accession>
<keyword evidence="1" id="KW-0812">Transmembrane</keyword>
<protein>
    <recommendedName>
        <fullName evidence="4">DNA repair protein</fullName>
    </recommendedName>
</protein>
<dbReference type="Proteomes" id="UP000239480">
    <property type="component" value="Unassembled WGS sequence"/>
</dbReference>
<dbReference type="EMBL" id="PVTD01000002">
    <property type="protein sequence ID" value="PRY25226.1"/>
    <property type="molecule type" value="Genomic_DNA"/>
</dbReference>
<feature type="transmembrane region" description="Helical" evidence="1">
    <location>
        <begin position="59"/>
        <end position="79"/>
    </location>
</feature>
<evidence type="ECO:0008006" key="4">
    <source>
        <dbReference type="Google" id="ProtNLM"/>
    </source>
</evidence>
<keyword evidence="1" id="KW-1133">Transmembrane helix</keyword>
<gene>
    <name evidence="2" type="ORF">CLV78_102403</name>
</gene>
<comment type="caution">
    <text evidence="2">The sequence shown here is derived from an EMBL/GenBank/DDBJ whole genome shotgun (WGS) entry which is preliminary data.</text>
</comment>
<evidence type="ECO:0000313" key="3">
    <source>
        <dbReference type="Proteomes" id="UP000239480"/>
    </source>
</evidence>
<dbReference type="RefSeq" id="WP_211300959.1">
    <property type="nucleotide sequence ID" value="NZ_PVTD01000002.1"/>
</dbReference>
<keyword evidence="1" id="KW-0472">Membrane</keyword>
<evidence type="ECO:0000313" key="2">
    <source>
        <dbReference type="EMBL" id="PRY25226.1"/>
    </source>
</evidence>
<evidence type="ECO:0000256" key="1">
    <source>
        <dbReference type="SAM" id="Phobius"/>
    </source>
</evidence>
<sequence length="274" mass="30624">MTHSQTPGSGHLTAFAQTISLALIVMFASMMAGLTMLSAAGMMPWLQVSAGFGNAPSPYAGMAVQITLTLFAIALCFFVPTNRRVRQLEDSHREFHITMDDVERAYAAAHAQDRSGAFKLSSEFDSVRERLLFLRDHPDLRSLEPDVLEVAAQMSATSRDLAKIYSDEKIERARTFLRQRQEEAEAFDERLTMVHHTLDEIKRWDQQLNVEEAVRQKQLDTLEKDLFEMLPMLGYEVGVEKIDPRVLEAQVATSKPNVVPIAPKVGSSSGNTTP</sequence>